<name>A0A4V4HUA8_9HELO</name>
<dbReference type="Proteomes" id="UP000308671">
    <property type="component" value="Unassembled WGS sequence"/>
</dbReference>
<sequence length="155" mass="17724">MVTEVISKAYPDAHVYAADVASDMIALLENLINKNGWQDRVKTGVMDGVRLSYVDEIFDVSITNFGIFFYFDPIIGAKELYRTLKTVQEMIRPGTKPIAMSTLDRWTQREKMELTLKAGGFHNLEIHEKETMWWNEGVHEAVKGFTDNFVNMVGD</sequence>
<accession>A0A4V4HUA8</accession>
<dbReference type="InterPro" id="IPR029063">
    <property type="entry name" value="SAM-dependent_MTases_sf"/>
</dbReference>
<dbReference type="Pfam" id="PF08241">
    <property type="entry name" value="Methyltransf_11"/>
    <property type="match status" value="1"/>
</dbReference>
<evidence type="ECO:0000313" key="2">
    <source>
        <dbReference type="EMBL" id="THV48646.1"/>
    </source>
</evidence>
<dbReference type="Gene3D" id="3.40.50.150">
    <property type="entry name" value="Vaccinia Virus protein VP39"/>
    <property type="match status" value="1"/>
</dbReference>
<dbReference type="OrthoDB" id="2013972at2759"/>
<dbReference type="AlphaFoldDB" id="A0A4V4HUA8"/>
<dbReference type="GO" id="GO:0008757">
    <property type="term" value="F:S-adenosylmethionine-dependent methyltransferase activity"/>
    <property type="evidence" value="ECO:0007669"/>
    <property type="project" value="InterPro"/>
</dbReference>
<evidence type="ECO:0000259" key="1">
    <source>
        <dbReference type="Pfam" id="PF08241"/>
    </source>
</evidence>
<organism evidence="2 3">
    <name type="scientific">Botrytis galanthina</name>
    <dbReference type="NCBI Taxonomy" id="278940"/>
    <lineage>
        <taxon>Eukaryota</taxon>
        <taxon>Fungi</taxon>
        <taxon>Dikarya</taxon>
        <taxon>Ascomycota</taxon>
        <taxon>Pezizomycotina</taxon>
        <taxon>Leotiomycetes</taxon>
        <taxon>Helotiales</taxon>
        <taxon>Sclerotiniaceae</taxon>
        <taxon>Botrytis</taxon>
    </lineage>
</organism>
<reference evidence="2 3" key="1">
    <citation type="submission" date="2017-12" db="EMBL/GenBank/DDBJ databases">
        <title>Comparative genomics of Botrytis spp.</title>
        <authorList>
            <person name="Valero-Jimenez C.A."/>
            <person name="Tapia P."/>
            <person name="Veloso J."/>
            <person name="Silva-Moreno E."/>
            <person name="Staats M."/>
            <person name="Valdes J.H."/>
            <person name="Van Kan J.A.L."/>
        </authorList>
    </citation>
    <scope>NUCLEOTIDE SEQUENCE [LARGE SCALE GENOMIC DNA]</scope>
    <source>
        <strain evidence="2 3">MUCL435</strain>
    </source>
</reference>
<protein>
    <recommendedName>
        <fullName evidence="1">Methyltransferase type 11 domain-containing protein</fullName>
    </recommendedName>
</protein>
<gene>
    <name evidence="2" type="ORF">BGAL_0235g00020</name>
</gene>
<keyword evidence="3" id="KW-1185">Reference proteome</keyword>
<feature type="domain" description="Methyltransferase type 11" evidence="1">
    <location>
        <begin position="4"/>
        <end position="85"/>
    </location>
</feature>
<evidence type="ECO:0000313" key="3">
    <source>
        <dbReference type="Proteomes" id="UP000308671"/>
    </source>
</evidence>
<comment type="caution">
    <text evidence="2">The sequence shown here is derived from an EMBL/GenBank/DDBJ whole genome shotgun (WGS) entry which is preliminary data.</text>
</comment>
<dbReference type="EMBL" id="PQXL01000235">
    <property type="protein sequence ID" value="THV48646.1"/>
    <property type="molecule type" value="Genomic_DNA"/>
</dbReference>
<dbReference type="InterPro" id="IPR013216">
    <property type="entry name" value="Methyltransf_11"/>
</dbReference>
<proteinExistence type="predicted"/>
<dbReference type="SUPFAM" id="SSF53335">
    <property type="entry name" value="S-adenosyl-L-methionine-dependent methyltransferases"/>
    <property type="match status" value="1"/>
</dbReference>